<evidence type="ECO:0000256" key="3">
    <source>
        <dbReference type="PROSITE-ProRule" id="PRU10141"/>
    </source>
</evidence>
<dbReference type="PROSITE" id="PS50011">
    <property type="entry name" value="PROTEIN_KINASE_DOM"/>
    <property type="match status" value="1"/>
</dbReference>
<keyword evidence="6" id="KW-0808">Transferase</keyword>
<keyword evidence="3" id="KW-0547">Nucleotide-binding</keyword>
<dbReference type="InterPro" id="IPR011009">
    <property type="entry name" value="Kinase-like_dom_sf"/>
</dbReference>
<comment type="subcellular location">
    <subcellularLocation>
        <location evidence="1">Membrane</location>
        <topology evidence="1">Single-pass membrane protein</topology>
    </subcellularLocation>
</comment>
<keyword evidence="3" id="KW-0067">ATP-binding</keyword>
<dbReference type="Gene3D" id="3.30.200.20">
    <property type="entry name" value="Phosphorylase Kinase, domain 1"/>
    <property type="match status" value="1"/>
</dbReference>
<keyword evidence="6" id="KW-0675">Receptor</keyword>
<reference evidence="6" key="1">
    <citation type="submission" date="2023-03" db="EMBL/GenBank/DDBJ databases">
        <authorList>
            <person name="Steffen K."/>
            <person name="Cardenas P."/>
        </authorList>
    </citation>
    <scope>NUCLEOTIDE SEQUENCE</scope>
</reference>
<feature type="non-terminal residue" evidence="6">
    <location>
        <position position="1"/>
    </location>
</feature>
<dbReference type="PROSITE" id="PS00107">
    <property type="entry name" value="PROTEIN_KINASE_ATP"/>
    <property type="match status" value="1"/>
</dbReference>
<dbReference type="GO" id="GO:0043235">
    <property type="term" value="C:receptor complex"/>
    <property type="evidence" value="ECO:0007669"/>
    <property type="project" value="TreeGrafter"/>
</dbReference>
<dbReference type="Proteomes" id="UP001174909">
    <property type="component" value="Unassembled WGS sequence"/>
</dbReference>
<dbReference type="GO" id="GO:0006909">
    <property type="term" value="P:phagocytosis"/>
    <property type="evidence" value="ECO:0007669"/>
    <property type="project" value="TreeGrafter"/>
</dbReference>
<dbReference type="PRINTS" id="PR00109">
    <property type="entry name" value="TYRKINASE"/>
</dbReference>
<dbReference type="GO" id="GO:0016477">
    <property type="term" value="P:cell migration"/>
    <property type="evidence" value="ECO:0007669"/>
    <property type="project" value="TreeGrafter"/>
</dbReference>
<sequence length="486" mass="54359">WDSAGTTAEERHFRQITGTSLVKFEGQLHNNSGIEANSAHQLGTVYCHSGSNQSNIGRWISPNGEEIPSGGNDMFQIDFYNSTFRSYTSLTLKEGVQFSSEAEGMYSCIIPDENGEEQIRHFGLYDYGYTSDYHYAVVQPIGGQWDIECSEFSPLAVNITVRTYSILTWETANGLRLNKSLSHKVHYSAPVDMAQELICYGLIGAEIKMPLKFVSLIIRDKVTEQRDTKPDNESRATSKKPDEVPEQRDTEDAKSSKLDEVVSEERDTKGRKSTKKRNTNEVADTKGDSVDEVGGKMSLMKLQNWMRLKNMLIPNDVIALQPCIGQGEYGVVYKATLSEGNTVTTVAVKILKGMFSTHEITALVEECSVMSRLNHPNVMNLIGVSIDSANIVMPFMSHGDLLTYLRKNKEQLASSTATLPFKCLSTCLKIAKGMTYLASKRLIHRDLAARNCMIAENFVIKIADFGLSVNTESKDYFRMNRDSMKF</sequence>
<dbReference type="InterPro" id="IPR000719">
    <property type="entry name" value="Prot_kinase_dom"/>
</dbReference>
<dbReference type="InterPro" id="IPR008266">
    <property type="entry name" value="Tyr_kinase_AS"/>
</dbReference>
<feature type="compositionally biased region" description="Basic and acidic residues" evidence="4">
    <location>
        <begin position="224"/>
        <end position="270"/>
    </location>
</feature>
<dbReference type="AlphaFoldDB" id="A0AA35RBL2"/>
<comment type="catalytic activity">
    <reaction evidence="2">
        <text>L-tyrosyl-[protein] + ATP = O-phospho-L-tyrosyl-[protein] + ADP + H(+)</text>
        <dbReference type="Rhea" id="RHEA:10596"/>
        <dbReference type="Rhea" id="RHEA-COMP:10136"/>
        <dbReference type="Rhea" id="RHEA-COMP:20101"/>
        <dbReference type="ChEBI" id="CHEBI:15378"/>
        <dbReference type="ChEBI" id="CHEBI:30616"/>
        <dbReference type="ChEBI" id="CHEBI:46858"/>
        <dbReference type="ChEBI" id="CHEBI:61978"/>
        <dbReference type="ChEBI" id="CHEBI:456216"/>
        <dbReference type="EC" id="2.7.10.1"/>
    </reaction>
</comment>
<organism evidence="6 7">
    <name type="scientific">Geodia barretti</name>
    <name type="common">Barrett's horny sponge</name>
    <dbReference type="NCBI Taxonomy" id="519541"/>
    <lineage>
        <taxon>Eukaryota</taxon>
        <taxon>Metazoa</taxon>
        <taxon>Porifera</taxon>
        <taxon>Demospongiae</taxon>
        <taxon>Heteroscleromorpha</taxon>
        <taxon>Tetractinellida</taxon>
        <taxon>Astrophorina</taxon>
        <taxon>Geodiidae</taxon>
        <taxon>Geodia</taxon>
    </lineage>
</organism>
<dbReference type="InterPro" id="IPR001245">
    <property type="entry name" value="Ser-Thr/Tyr_kinase_cat_dom"/>
</dbReference>
<dbReference type="InterPro" id="IPR050122">
    <property type="entry name" value="RTK"/>
</dbReference>
<dbReference type="SMART" id="SM00219">
    <property type="entry name" value="TyrKc"/>
    <property type="match status" value="1"/>
</dbReference>
<evidence type="ECO:0000313" key="6">
    <source>
        <dbReference type="EMBL" id="CAI8007187.1"/>
    </source>
</evidence>
<dbReference type="PROSITE" id="PS00109">
    <property type="entry name" value="PROTEIN_KINASE_TYR"/>
    <property type="match status" value="1"/>
</dbReference>
<evidence type="ECO:0000256" key="4">
    <source>
        <dbReference type="SAM" id="MobiDB-lite"/>
    </source>
</evidence>
<protein>
    <submittedName>
        <fullName evidence="6">Tyrosine-protein kinase receptor UFO</fullName>
    </submittedName>
</protein>
<dbReference type="GO" id="GO:0005524">
    <property type="term" value="F:ATP binding"/>
    <property type="evidence" value="ECO:0007669"/>
    <property type="project" value="UniProtKB-UniRule"/>
</dbReference>
<evidence type="ECO:0000256" key="1">
    <source>
        <dbReference type="ARBA" id="ARBA00004167"/>
    </source>
</evidence>
<dbReference type="PANTHER" id="PTHR24416">
    <property type="entry name" value="TYROSINE-PROTEIN KINASE RECEPTOR"/>
    <property type="match status" value="1"/>
</dbReference>
<keyword evidence="6" id="KW-0418">Kinase</keyword>
<dbReference type="SUPFAM" id="SSF56112">
    <property type="entry name" value="Protein kinase-like (PK-like)"/>
    <property type="match status" value="1"/>
</dbReference>
<evidence type="ECO:0000259" key="5">
    <source>
        <dbReference type="PROSITE" id="PS50011"/>
    </source>
</evidence>
<gene>
    <name evidence="6" type="ORF">GBAR_LOCUS5093</name>
</gene>
<dbReference type="InterPro" id="IPR020635">
    <property type="entry name" value="Tyr_kinase_cat_dom"/>
</dbReference>
<evidence type="ECO:0000313" key="7">
    <source>
        <dbReference type="Proteomes" id="UP001174909"/>
    </source>
</evidence>
<dbReference type="GO" id="GO:0004714">
    <property type="term" value="F:transmembrane receptor protein tyrosine kinase activity"/>
    <property type="evidence" value="ECO:0007669"/>
    <property type="project" value="UniProtKB-EC"/>
</dbReference>
<dbReference type="Pfam" id="PF07714">
    <property type="entry name" value="PK_Tyr_Ser-Thr"/>
    <property type="match status" value="1"/>
</dbReference>
<evidence type="ECO:0000256" key="2">
    <source>
        <dbReference type="ARBA" id="ARBA00051243"/>
    </source>
</evidence>
<feature type="binding site" evidence="3">
    <location>
        <position position="349"/>
    </location>
    <ligand>
        <name>ATP</name>
        <dbReference type="ChEBI" id="CHEBI:30616"/>
    </ligand>
</feature>
<comment type="caution">
    <text evidence="6">The sequence shown here is derived from an EMBL/GenBank/DDBJ whole genome shotgun (WGS) entry which is preliminary data.</text>
</comment>
<proteinExistence type="predicted"/>
<name>A0AA35RBL2_GEOBA</name>
<dbReference type="Gene3D" id="1.10.510.10">
    <property type="entry name" value="Transferase(Phosphotransferase) domain 1"/>
    <property type="match status" value="1"/>
</dbReference>
<dbReference type="InterPro" id="IPR017441">
    <property type="entry name" value="Protein_kinase_ATP_BS"/>
</dbReference>
<dbReference type="EMBL" id="CASHTH010000754">
    <property type="protein sequence ID" value="CAI8007187.1"/>
    <property type="molecule type" value="Genomic_DNA"/>
</dbReference>
<dbReference type="PANTHER" id="PTHR24416:SF564">
    <property type="entry name" value="MACROPHAGE-STIMULATING PROTEIN RECEPTOR"/>
    <property type="match status" value="1"/>
</dbReference>
<dbReference type="GO" id="GO:0007169">
    <property type="term" value="P:cell surface receptor protein tyrosine kinase signaling pathway"/>
    <property type="evidence" value="ECO:0007669"/>
    <property type="project" value="TreeGrafter"/>
</dbReference>
<accession>A0AA35RBL2</accession>
<keyword evidence="7" id="KW-1185">Reference proteome</keyword>
<dbReference type="GO" id="GO:0005886">
    <property type="term" value="C:plasma membrane"/>
    <property type="evidence" value="ECO:0007669"/>
    <property type="project" value="TreeGrafter"/>
</dbReference>
<feature type="domain" description="Protein kinase" evidence="5">
    <location>
        <begin position="318"/>
        <end position="486"/>
    </location>
</feature>
<feature type="region of interest" description="Disordered" evidence="4">
    <location>
        <begin position="224"/>
        <end position="290"/>
    </location>
</feature>